<keyword evidence="1" id="KW-0472">Membrane</keyword>
<keyword evidence="3" id="KW-1185">Reference proteome</keyword>
<keyword evidence="1" id="KW-1133">Transmembrane helix</keyword>
<accession>A0ABX9JNR1</accession>
<proteinExistence type="predicted"/>
<evidence type="ECO:0000313" key="3">
    <source>
        <dbReference type="Proteomes" id="UP000256345"/>
    </source>
</evidence>
<dbReference type="EMBL" id="QUMU01000017">
    <property type="protein sequence ID" value="REG23240.1"/>
    <property type="molecule type" value="Genomic_DNA"/>
</dbReference>
<dbReference type="Proteomes" id="UP000256345">
    <property type="component" value="Unassembled WGS sequence"/>
</dbReference>
<organism evidence="2 3">
    <name type="scientific">Archangium gephyra</name>
    <dbReference type="NCBI Taxonomy" id="48"/>
    <lineage>
        <taxon>Bacteria</taxon>
        <taxon>Pseudomonadati</taxon>
        <taxon>Myxococcota</taxon>
        <taxon>Myxococcia</taxon>
        <taxon>Myxococcales</taxon>
        <taxon>Cystobacterineae</taxon>
        <taxon>Archangiaceae</taxon>
        <taxon>Archangium</taxon>
    </lineage>
</organism>
<evidence type="ECO:0000313" key="2">
    <source>
        <dbReference type="EMBL" id="REG23240.1"/>
    </source>
</evidence>
<keyword evidence="1" id="KW-0812">Transmembrane</keyword>
<gene>
    <name evidence="2" type="ORF">ATI61_11783</name>
</gene>
<reference evidence="2 3" key="1">
    <citation type="submission" date="2018-08" db="EMBL/GenBank/DDBJ databases">
        <title>Genomic Encyclopedia of Archaeal and Bacterial Type Strains, Phase II (KMG-II): from individual species to whole genera.</title>
        <authorList>
            <person name="Goeker M."/>
        </authorList>
    </citation>
    <scope>NUCLEOTIDE SEQUENCE [LARGE SCALE GENOMIC DNA]</scope>
    <source>
        <strain evidence="2 3">DSM 2261</strain>
    </source>
</reference>
<name>A0ABX9JNR1_9BACT</name>
<sequence>MSAGSKKEHCVRVCMRPYIDCCKLRELAEGQAVEFHAIAEAVDWLKQNREQVLEGAVVVIAGVAFVVAFGGGGILFLVPVISFASSDVVSEPRVLAVKP</sequence>
<protein>
    <submittedName>
        <fullName evidence="2">Uncharacterized protein</fullName>
    </submittedName>
</protein>
<feature type="transmembrane region" description="Helical" evidence="1">
    <location>
        <begin position="56"/>
        <end position="84"/>
    </location>
</feature>
<evidence type="ECO:0000256" key="1">
    <source>
        <dbReference type="SAM" id="Phobius"/>
    </source>
</evidence>
<comment type="caution">
    <text evidence="2">The sequence shown here is derived from an EMBL/GenBank/DDBJ whole genome shotgun (WGS) entry which is preliminary data.</text>
</comment>